<accession>A0AAE1GS20</accession>
<protein>
    <recommendedName>
        <fullName evidence="5">Anti-lipopolysaccharide factor</fullName>
    </recommendedName>
</protein>
<organism evidence="3 4">
    <name type="scientific">Petrolisthes cinctipes</name>
    <name type="common">Flat porcelain crab</name>
    <dbReference type="NCBI Taxonomy" id="88211"/>
    <lineage>
        <taxon>Eukaryota</taxon>
        <taxon>Metazoa</taxon>
        <taxon>Ecdysozoa</taxon>
        <taxon>Arthropoda</taxon>
        <taxon>Crustacea</taxon>
        <taxon>Multicrustacea</taxon>
        <taxon>Malacostraca</taxon>
        <taxon>Eumalacostraca</taxon>
        <taxon>Eucarida</taxon>
        <taxon>Decapoda</taxon>
        <taxon>Pleocyemata</taxon>
        <taxon>Anomura</taxon>
        <taxon>Galatheoidea</taxon>
        <taxon>Porcellanidae</taxon>
        <taxon>Petrolisthes</taxon>
    </lineage>
</organism>
<dbReference type="Pfam" id="PF11630">
    <property type="entry name" value="Anti-LPS-SCYG"/>
    <property type="match status" value="1"/>
</dbReference>
<dbReference type="GO" id="GO:0042742">
    <property type="term" value="P:defense response to bacterium"/>
    <property type="evidence" value="ECO:0007669"/>
    <property type="project" value="UniProtKB-KW"/>
</dbReference>
<keyword evidence="1" id="KW-0929">Antimicrobial</keyword>
<evidence type="ECO:0000256" key="1">
    <source>
        <dbReference type="ARBA" id="ARBA00022529"/>
    </source>
</evidence>
<evidence type="ECO:0000256" key="2">
    <source>
        <dbReference type="ARBA" id="ARBA00023022"/>
    </source>
</evidence>
<dbReference type="AlphaFoldDB" id="A0AAE1GS20"/>
<evidence type="ECO:0000313" key="3">
    <source>
        <dbReference type="EMBL" id="KAK3895788.1"/>
    </source>
</evidence>
<keyword evidence="4" id="KW-1185">Reference proteome</keyword>
<dbReference type="InterPro" id="IPR024509">
    <property type="entry name" value="Anti-LPS_factor/Scygonadin"/>
</dbReference>
<dbReference type="EMBL" id="JAWQEG010000031">
    <property type="protein sequence ID" value="KAK3895788.1"/>
    <property type="molecule type" value="Genomic_DNA"/>
</dbReference>
<sequence length="145" mass="16516">MLLLGSVHHFGFVSLNKKKIIMMDKIVCVCVTLMLLQLASKPTLAQPIDFSELLSGTLDTVSKELFKHGEIILFDHYCTLSRRPFIKSWELHYRTKIHCPGWTPIIGKGTSDWNPAGSELDATRDYVRQALQQGFITQEQADPWI</sequence>
<gene>
    <name evidence="3" type="ORF">Pcinc_000511</name>
</gene>
<evidence type="ECO:0000313" key="4">
    <source>
        <dbReference type="Proteomes" id="UP001286313"/>
    </source>
</evidence>
<proteinExistence type="predicted"/>
<comment type="caution">
    <text evidence="3">The sequence shown here is derived from an EMBL/GenBank/DDBJ whole genome shotgun (WGS) entry which is preliminary data.</text>
</comment>
<keyword evidence="2" id="KW-0044">Antibiotic</keyword>
<dbReference type="Gene3D" id="3.30.160.320">
    <property type="match status" value="1"/>
</dbReference>
<dbReference type="Proteomes" id="UP001286313">
    <property type="component" value="Unassembled WGS sequence"/>
</dbReference>
<dbReference type="InterPro" id="IPR038539">
    <property type="entry name" value="Anti-LPS_factor/Scygonadin_sf"/>
</dbReference>
<evidence type="ECO:0008006" key="5">
    <source>
        <dbReference type="Google" id="ProtNLM"/>
    </source>
</evidence>
<name>A0AAE1GS20_PETCI</name>
<reference evidence="3" key="1">
    <citation type="submission" date="2023-10" db="EMBL/GenBank/DDBJ databases">
        <title>Genome assemblies of two species of porcelain crab, Petrolisthes cinctipes and Petrolisthes manimaculis (Anomura: Porcellanidae).</title>
        <authorList>
            <person name="Angst P."/>
        </authorList>
    </citation>
    <scope>NUCLEOTIDE SEQUENCE</scope>
    <source>
        <strain evidence="3">PB745_01</strain>
        <tissue evidence="3">Gill</tissue>
    </source>
</reference>